<feature type="transmembrane region" description="Helical" evidence="5">
    <location>
        <begin position="124"/>
        <end position="143"/>
    </location>
</feature>
<dbReference type="PANTHER" id="PTHR23503:SF96">
    <property type="entry name" value="MAJOR FACILITATOR SUPERFAMILY (MFS) PROFILE DOMAIN-CONTAINING PROTEIN"/>
    <property type="match status" value="1"/>
</dbReference>
<dbReference type="InterPro" id="IPR036259">
    <property type="entry name" value="MFS_trans_sf"/>
</dbReference>
<evidence type="ECO:0000256" key="2">
    <source>
        <dbReference type="ARBA" id="ARBA00022692"/>
    </source>
</evidence>
<feature type="transmembrane region" description="Helical" evidence="5">
    <location>
        <begin position="163"/>
        <end position="183"/>
    </location>
</feature>
<evidence type="ECO:0000256" key="1">
    <source>
        <dbReference type="ARBA" id="ARBA00004370"/>
    </source>
</evidence>
<keyword evidence="4 5" id="KW-0472">Membrane</keyword>
<reference evidence="7" key="1">
    <citation type="submission" date="2022-11" db="UniProtKB">
        <authorList>
            <consortium name="WormBaseParasite"/>
        </authorList>
    </citation>
    <scope>IDENTIFICATION</scope>
</reference>
<name>A0A914D0D0_9BILA</name>
<protein>
    <submittedName>
        <fullName evidence="7">Major facilitator superfamily (MFS) profile domain-containing protein</fullName>
    </submittedName>
</protein>
<dbReference type="InterPro" id="IPR045263">
    <property type="entry name" value="GLUT"/>
</dbReference>
<dbReference type="PANTHER" id="PTHR23503">
    <property type="entry name" value="SOLUTE CARRIER FAMILY 2"/>
    <property type="match status" value="1"/>
</dbReference>
<evidence type="ECO:0000313" key="6">
    <source>
        <dbReference type="Proteomes" id="UP000887540"/>
    </source>
</evidence>
<dbReference type="InterPro" id="IPR005828">
    <property type="entry name" value="MFS_sugar_transport-like"/>
</dbReference>
<evidence type="ECO:0000256" key="3">
    <source>
        <dbReference type="ARBA" id="ARBA00022989"/>
    </source>
</evidence>
<dbReference type="Proteomes" id="UP000887540">
    <property type="component" value="Unplaced"/>
</dbReference>
<dbReference type="WBParaSite" id="ACRNAN_scaffold1702.g25382.t2">
    <property type="protein sequence ID" value="ACRNAN_scaffold1702.g25382.t2"/>
    <property type="gene ID" value="ACRNAN_scaffold1702.g25382"/>
</dbReference>
<dbReference type="AlphaFoldDB" id="A0A914D0D0"/>
<evidence type="ECO:0000313" key="7">
    <source>
        <dbReference type="WBParaSite" id="ACRNAN_scaffold1702.g25382.t2"/>
    </source>
</evidence>
<feature type="transmembrane region" description="Helical" evidence="5">
    <location>
        <begin position="232"/>
        <end position="254"/>
    </location>
</feature>
<evidence type="ECO:0000256" key="4">
    <source>
        <dbReference type="ARBA" id="ARBA00023136"/>
    </source>
</evidence>
<proteinExistence type="predicted"/>
<dbReference type="Gene3D" id="1.20.1250.20">
    <property type="entry name" value="MFS general substrate transporter like domains"/>
    <property type="match status" value="2"/>
</dbReference>
<dbReference type="GO" id="GO:0015149">
    <property type="term" value="F:hexose transmembrane transporter activity"/>
    <property type="evidence" value="ECO:0007669"/>
    <property type="project" value="TreeGrafter"/>
</dbReference>
<keyword evidence="3 5" id="KW-1133">Transmembrane helix</keyword>
<keyword evidence="2 5" id="KW-0812">Transmembrane</keyword>
<keyword evidence="6" id="KW-1185">Reference proteome</keyword>
<sequence>MPQIFGNETHWWLIYLVESVILVIVIAIFILVTYESPGFLALQGKDKLARQAITAYYACREEDADIFLALQGKDKLARQAITAYYACREEDADMFLDEIKENLKSNHANVGIIEIWRNPLYRRLMIPGLMLAFASTFSGITAIDAYTVNILQNSGMSLEGASLFFVGLMCVAFTTCTLSSFVVDRFAHFLTAELVGQNARSAGQSWGTLTQMLARAIMLAGYLPLSNALGQAWTYFICFIGPLIVIFLIIYTTLPESKGRHFNEIVDELEKLPSLKNICGRKENKTPLI</sequence>
<dbReference type="GO" id="GO:0016020">
    <property type="term" value="C:membrane"/>
    <property type="evidence" value="ECO:0007669"/>
    <property type="project" value="UniProtKB-SubCell"/>
</dbReference>
<comment type="subcellular location">
    <subcellularLocation>
        <location evidence="1">Membrane</location>
    </subcellularLocation>
</comment>
<dbReference type="SUPFAM" id="SSF103473">
    <property type="entry name" value="MFS general substrate transporter"/>
    <property type="match status" value="1"/>
</dbReference>
<feature type="transmembrane region" description="Helical" evidence="5">
    <location>
        <begin position="12"/>
        <end position="34"/>
    </location>
</feature>
<accession>A0A914D0D0</accession>
<evidence type="ECO:0000256" key="5">
    <source>
        <dbReference type="SAM" id="Phobius"/>
    </source>
</evidence>
<organism evidence="6 7">
    <name type="scientific">Acrobeloides nanus</name>
    <dbReference type="NCBI Taxonomy" id="290746"/>
    <lineage>
        <taxon>Eukaryota</taxon>
        <taxon>Metazoa</taxon>
        <taxon>Ecdysozoa</taxon>
        <taxon>Nematoda</taxon>
        <taxon>Chromadorea</taxon>
        <taxon>Rhabditida</taxon>
        <taxon>Tylenchina</taxon>
        <taxon>Cephalobomorpha</taxon>
        <taxon>Cephaloboidea</taxon>
        <taxon>Cephalobidae</taxon>
        <taxon>Acrobeloides</taxon>
    </lineage>
</organism>
<dbReference type="Pfam" id="PF00083">
    <property type="entry name" value="Sugar_tr"/>
    <property type="match status" value="2"/>
</dbReference>